<evidence type="ECO:0000256" key="5">
    <source>
        <dbReference type="ARBA" id="ARBA00023136"/>
    </source>
</evidence>
<gene>
    <name evidence="7" type="ORF">PVT71_26885</name>
</gene>
<name>A0AAU8ARW8_9RHOB</name>
<comment type="similarity">
    <text evidence="2">Belongs to the CbiQ family.</text>
</comment>
<protein>
    <submittedName>
        <fullName evidence="7">CbiQ family ECF transporter T component</fullName>
    </submittedName>
</protein>
<evidence type="ECO:0000256" key="3">
    <source>
        <dbReference type="ARBA" id="ARBA00022692"/>
    </source>
</evidence>
<dbReference type="EMBL" id="CP123388">
    <property type="protein sequence ID" value="XCC97417.1"/>
    <property type="molecule type" value="Genomic_DNA"/>
</dbReference>
<keyword evidence="3 6" id="KW-0812">Transmembrane</keyword>
<dbReference type="AlphaFoldDB" id="A0AAU8ARW8"/>
<dbReference type="GO" id="GO:0005886">
    <property type="term" value="C:plasma membrane"/>
    <property type="evidence" value="ECO:0007669"/>
    <property type="project" value="UniProtKB-ARBA"/>
</dbReference>
<accession>A0AAU8ARW8</accession>
<evidence type="ECO:0000256" key="1">
    <source>
        <dbReference type="ARBA" id="ARBA00004141"/>
    </source>
</evidence>
<dbReference type="RefSeq" id="WP_353476307.1">
    <property type="nucleotide sequence ID" value="NZ_CP123388.1"/>
</dbReference>
<comment type="subcellular location">
    <subcellularLocation>
        <location evidence="1">Membrane</location>
        <topology evidence="1">Multi-pass membrane protein</topology>
    </subcellularLocation>
</comment>
<organism evidence="7">
    <name type="scientific">Alloyangia sp. H15</name>
    <dbReference type="NCBI Taxonomy" id="3029062"/>
    <lineage>
        <taxon>Bacteria</taxon>
        <taxon>Pseudomonadati</taxon>
        <taxon>Pseudomonadota</taxon>
        <taxon>Alphaproteobacteria</taxon>
        <taxon>Rhodobacterales</taxon>
        <taxon>Roseobacteraceae</taxon>
        <taxon>Alloyangia</taxon>
    </lineage>
</organism>
<keyword evidence="7" id="KW-0614">Plasmid</keyword>
<feature type="transmembrane region" description="Helical" evidence="6">
    <location>
        <begin position="66"/>
        <end position="82"/>
    </location>
</feature>
<keyword evidence="4 6" id="KW-1133">Transmembrane helix</keyword>
<proteinExistence type="inferred from homology"/>
<sequence length="205" mass="21675">MISLTSPVETWAHRVPAGVKLAALSLATVGLFTLQQPWSLALALAAVIALVLSGGLRFATEAARSLRILVPFLALIAVWHAATGQVAEGIAVALRLMAALGLANFVTMTTRLTDMVAVASFLLAPLRRFGLSTRALELSVALVVRFTPSIARKGGLLTEAWRARSARRAGWQVVMPLAALAIDDAEHVAEALRARGGLEPPEATR</sequence>
<evidence type="ECO:0000256" key="4">
    <source>
        <dbReference type="ARBA" id="ARBA00022989"/>
    </source>
</evidence>
<evidence type="ECO:0000313" key="7">
    <source>
        <dbReference type="EMBL" id="XCC97417.1"/>
    </source>
</evidence>
<dbReference type="Pfam" id="PF02361">
    <property type="entry name" value="CbiQ"/>
    <property type="match status" value="1"/>
</dbReference>
<evidence type="ECO:0000256" key="6">
    <source>
        <dbReference type="SAM" id="Phobius"/>
    </source>
</evidence>
<feature type="transmembrane region" description="Helical" evidence="6">
    <location>
        <begin position="38"/>
        <end position="59"/>
    </location>
</feature>
<geneLocation type="plasmid" evidence="7">
    <name>unnamed3</name>
</geneLocation>
<reference evidence="7" key="1">
    <citation type="submission" date="2023-02" db="EMBL/GenBank/DDBJ databases">
        <title>Description and genomic characterization of Salipiger bruguierae sp. nov., isolated from the sediment of mangrove plant Bruguiera sexangula.</title>
        <authorList>
            <person name="Long M."/>
        </authorList>
    </citation>
    <scope>NUCLEOTIDE SEQUENCE</scope>
    <source>
        <strain evidence="7">H15</strain>
        <plasmid evidence="7">unnamed3</plasmid>
    </source>
</reference>
<evidence type="ECO:0000256" key="2">
    <source>
        <dbReference type="ARBA" id="ARBA00008564"/>
    </source>
</evidence>
<keyword evidence="5 6" id="KW-0472">Membrane</keyword>
<dbReference type="InterPro" id="IPR003339">
    <property type="entry name" value="ABC/ECF_trnsptr_transmembrane"/>
</dbReference>